<evidence type="ECO:0000256" key="1">
    <source>
        <dbReference type="SAM" id="Phobius"/>
    </source>
</evidence>
<sequence>MNLIENPEEQIISPAVEDWQGQESGFVFEINTLACFYTVWAFCFAFYGLKVNDFNRLKFEPPAFGFLQVVGDQFTSLGYNLLFFCLVSSALFTGLLFGLRAVLPVHFKKYLCWRLPAGFQFPKKVNRAWPAVLSACISFASTTVLFFAFTHLRAERSRGQAVVWYEGPAADYINWVFVAGWTLSYLAVYFAAFTDSYFASRWNWLGKFASGVIGVNLTASLIIMVVVYED</sequence>
<feature type="transmembrane region" description="Helical" evidence="1">
    <location>
        <begin position="81"/>
        <end position="107"/>
    </location>
</feature>
<accession>A0ABX5YL14</accession>
<keyword evidence="1" id="KW-0472">Membrane</keyword>
<dbReference type="Proteomes" id="UP000322887">
    <property type="component" value="Chromosome"/>
</dbReference>
<keyword evidence="3" id="KW-1185">Reference proteome</keyword>
<dbReference type="RefSeq" id="WP_002649340.1">
    <property type="nucleotide sequence ID" value="NZ_CP036353.1"/>
</dbReference>
<dbReference type="GeneID" id="98646811"/>
<feature type="transmembrane region" description="Helical" evidence="1">
    <location>
        <begin position="128"/>
        <end position="152"/>
    </location>
</feature>
<protein>
    <submittedName>
        <fullName evidence="2">Uncharacterized protein</fullName>
    </submittedName>
</protein>
<feature type="transmembrane region" description="Helical" evidence="1">
    <location>
        <begin position="172"/>
        <end position="192"/>
    </location>
</feature>
<feature type="transmembrane region" description="Helical" evidence="1">
    <location>
        <begin position="204"/>
        <end position="228"/>
    </location>
</feature>
<organism evidence="2 3">
    <name type="scientific">Gimesia maris</name>
    <dbReference type="NCBI Taxonomy" id="122"/>
    <lineage>
        <taxon>Bacteria</taxon>
        <taxon>Pseudomonadati</taxon>
        <taxon>Planctomycetota</taxon>
        <taxon>Planctomycetia</taxon>
        <taxon>Planctomycetales</taxon>
        <taxon>Planctomycetaceae</taxon>
        <taxon>Gimesia</taxon>
    </lineage>
</organism>
<gene>
    <name evidence="2" type="ORF">GmarT_22270</name>
</gene>
<name>A0ABX5YL14_9PLAN</name>
<keyword evidence="1" id="KW-0812">Transmembrane</keyword>
<dbReference type="EMBL" id="CP042910">
    <property type="protein sequence ID" value="QEG16364.1"/>
    <property type="molecule type" value="Genomic_DNA"/>
</dbReference>
<evidence type="ECO:0000313" key="2">
    <source>
        <dbReference type="EMBL" id="QEG16364.1"/>
    </source>
</evidence>
<keyword evidence="1" id="KW-1133">Transmembrane helix</keyword>
<evidence type="ECO:0000313" key="3">
    <source>
        <dbReference type="Proteomes" id="UP000322887"/>
    </source>
</evidence>
<feature type="transmembrane region" description="Helical" evidence="1">
    <location>
        <begin position="30"/>
        <end position="49"/>
    </location>
</feature>
<reference evidence="2 3" key="1">
    <citation type="submission" date="2019-08" db="EMBL/GenBank/DDBJ databases">
        <title>Deep-cultivation of Planctomycetes and their phenomic and genomic characterization uncovers novel biology.</title>
        <authorList>
            <person name="Wiegand S."/>
            <person name="Jogler M."/>
            <person name="Boedeker C."/>
            <person name="Pinto D."/>
            <person name="Vollmers J."/>
            <person name="Rivas-Marin E."/>
            <person name="Kohn T."/>
            <person name="Peeters S.H."/>
            <person name="Heuer A."/>
            <person name="Rast P."/>
            <person name="Oberbeckmann S."/>
            <person name="Bunk B."/>
            <person name="Jeske O."/>
            <person name="Meyerdierks A."/>
            <person name="Storesund J.E."/>
            <person name="Kallscheuer N."/>
            <person name="Luecker S."/>
            <person name="Lage O.M."/>
            <person name="Pohl T."/>
            <person name="Merkel B.J."/>
            <person name="Hornburger P."/>
            <person name="Mueller R.-W."/>
            <person name="Bruemmer F."/>
            <person name="Labrenz M."/>
            <person name="Spormann A.M."/>
            <person name="Op den Camp H."/>
            <person name="Overmann J."/>
            <person name="Amann R."/>
            <person name="Jetten M.S.M."/>
            <person name="Mascher T."/>
            <person name="Medema M.H."/>
            <person name="Devos D.P."/>
            <person name="Kaster A.-K."/>
            <person name="Ovreas L."/>
            <person name="Rohde M."/>
            <person name="Galperin M.Y."/>
            <person name="Jogler C."/>
        </authorList>
    </citation>
    <scope>NUCLEOTIDE SEQUENCE [LARGE SCALE GENOMIC DNA]</scope>
    <source>
        <strain evidence="2 3">DSM 8797</strain>
    </source>
</reference>
<proteinExistence type="predicted"/>